<dbReference type="AlphaFoldDB" id="A0A0K8MJ28"/>
<dbReference type="Proteomes" id="UP000253891">
    <property type="component" value="Unassembled WGS sequence"/>
</dbReference>
<keyword evidence="4" id="KW-1185">Reference proteome</keyword>
<dbReference type="RefSeq" id="WP_061993264.1">
    <property type="nucleotide sequence ID" value="NZ_DF968003.1"/>
</dbReference>
<dbReference type="SMART" id="SM00530">
    <property type="entry name" value="HTH_XRE"/>
    <property type="match status" value="1"/>
</dbReference>
<dbReference type="EMBL" id="DF968003">
    <property type="protein sequence ID" value="GAO99894.1"/>
    <property type="molecule type" value="Genomic_DNA"/>
</dbReference>
<protein>
    <submittedName>
        <fullName evidence="3">DNA-binding protein</fullName>
    </submittedName>
</protein>
<gene>
    <name evidence="3" type="ORF">FFIC_260080</name>
</gene>
<dbReference type="NCBIfam" id="TIGR02607">
    <property type="entry name" value="antidote_HigA"/>
    <property type="match status" value="1"/>
</dbReference>
<feature type="domain" description="HTH cro/C1-type" evidence="2">
    <location>
        <begin position="19"/>
        <end position="73"/>
    </location>
</feature>
<evidence type="ECO:0000259" key="2">
    <source>
        <dbReference type="PROSITE" id="PS50943"/>
    </source>
</evidence>
<dbReference type="InterPro" id="IPR010982">
    <property type="entry name" value="Lambda_DNA-bd_dom_sf"/>
</dbReference>
<accession>A0A0K8MJ28</accession>
<dbReference type="PANTHER" id="PTHR36924:SF1">
    <property type="entry name" value="ANTITOXIN HIGA-1"/>
    <property type="match status" value="1"/>
</dbReference>
<reference evidence="3 4" key="1">
    <citation type="journal article" date="2015" name="BMC Genomics">
        <title>Comparative genomics of Fructobacillus spp. and Leuconostoc spp. reveals niche-specific evolution of Fructobacillus spp.</title>
        <authorList>
            <person name="Endo A."/>
            <person name="Tanizawa Y."/>
            <person name="Tanaka N."/>
            <person name="Maeno S."/>
            <person name="Kumar H."/>
            <person name="Shiwa Y."/>
            <person name="Okada S."/>
            <person name="Yoshikawa H."/>
            <person name="Dicks L."/>
            <person name="Nakagawa J."/>
            <person name="Arita M."/>
        </authorList>
    </citation>
    <scope>NUCLEOTIDE SEQUENCE [LARGE SCALE GENOMIC DNA]</scope>
    <source>
        <strain evidence="3 4">JCM 12225</strain>
    </source>
</reference>
<organism evidence="3 4">
    <name type="scientific">Fructobacillus ficulneus</name>
    <dbReference type="NCBI Taxonomy" id="157463"/>
    <lineage>
        <taxon>Bacteria</taxon>
        <taxon>Bacillati</taxon>
        <taxon>Bacillota</taxon>
        <taxon>Bacilli</taxon>
        <taxon>Lactobacillales</taxon>
        <taxon>Lactobacillaceae</taxon>
        <taxon>Fructobacillus</taxon>
    </lineage>
</organism>
<dbReference type="Gene3D" id="1.10.260.40">
    <property type="entry name" value="lambda repressor-like DNA-binding domains"/>
    <property type="match status" value="1"/>
</dbReference>
<dbReference type="Pfam" id="PF01381">
    <property type="entry name" value="HTH_3"/>
    <property type="match status" value="1"/>
</dbReference>
<dbReference type="PROSITE" id="PS50943">
    <property type="entry name" value="HTH_CROC1"/>
    <property type="match status" value="1"/>
</dbReference>
<evidence type="ECO:0000313" key="3">
    <source>
        <dbReference type="EMBL" id="GAO99894.1"/>
    </source>
</evidence>
<sequence length="96" mass="11050">MGRRNEYQNLIAFHPGIYVEELIEETNLSQAELAQRLGITEQTISRLIDGDEPINQDLARRLADFSGISLQTWLNLQAKYDDKVAEIEAKQKKDNF</sequence>
<dbReference type="OrthoDB" id="9796786at2"/>
<evidence type="ECO:0000256" key="1">
    <source>
        <dbReference type="ARBA" id="ARBA00023125"/>
    </source>
</evidence>
<dbReference type="InterPro" id="IPR001387">
    <property type="entry name" value="Cro/C1-type_HTH"/>
</dbReference>
<evidence type="ECO:0000313" key="4">
    <source>
        <dbReference type="Proteomes" id="UP000253891"/>
    </source>
</evidence>
<dbReference type="STRING" id="157463.GCA_001047075_00811"/>
<dbReference type="SUPFAM" id="SSF47413">
    <property type="entry name" value="lambda repressor-like DNA-binding domains"/>
    <property type="match status" value="1"/>
</dbReference>
<proteinExistence type="predicted"/>
<dbReference type="InterPro" id="IPR013430">
    <property type="entry name" value="Toxin_antidote_HigA"/>
</dbReference>
<keyword evidence="1 3" id="KW-0238">DNA-binding</keyword>
<name>A0A0K8MJ28_9LACO</name>
<dbReference type="PANTHER" id="PTHR36924">
    <property type="entry name" value="ANTITOXIN HIGA-1"/>
    <property type="match status" value="1"/>
</dbReference>
<dbReference type="GO" id="GO:0003677">
    <property type="term" value="F:DNA binding"/>
    <property type="evidence" value="ECO:0007669"/>
    <property type="project" value="UniProtKB-KW"/>
</dbReference>
<dbReference type="CDD" id="cd00093">
    <property type="entry name" value="HTH_XRE"/>
    <property type="match status" value="1"/>
</dbReference>